<feature type="chain" id="PRO_5002533078" description="Thioredoxin domain-containing protein" evidence="2">
    <location>
        <begin position="24"/>
        <end position="233"/>
    </location>
</feature>
<protein>
    <recommendedName>
        <fullName evidence="3">Thioredoxin domain-containing protein</fullName>
    </recommendedName>
</protein>
<organism evidence="4 5">
    <name type="scientific">candidate division WS6 bacterium GW2011_GWA2_37_6</name>
    <dbReference type="NCBI Taxonomy" id="1619087"/>
    <lineage>
        <taxon>Bacteria</taxon>
        <taxon>Candidatus Dojkabacteria</taxon>
    </lineage>
</organism>
<dbReference type="Gene3D" id="3.40.30.10">
    <property type="entry name" value="Glutaredoxin"/>
    <property type="match status" value="1"/>
</dbReference>
<dbReference type="CDD" id="cd02947">
    <property type="entry name" value="TRX_family"/>
    <property type="match status" value="1"/>
</dbReference>
<proteinExistence type="predicted"/>
<evidence type="ECO:0000256" key="1">
    <source>
        <dbReference type="SAM" id="Phobius"/>
    </source>
</evidence>
<dbReference type="AlphaFoldDB" id="A0A0G0K1X0"/>
<evidence type="ECO:0000256" key="2">
    <source>
        <dbReference type="SAM" id="SignalP"/>
    </source>
</evidence>
<dbReference type="Proteomes" id="UP000034852">
    <property type="component" value="Unassembled WGS sequence"/>
</dbReference>
<comment type="caution">
    <text evidence="4">The sequence shown here is derived from an EMBL/GenBank/DDBJ whole genome shotgun (WGS) entry which is preliminary data.</text>
</comment>
<dbReference type="InterPro" id="IPR036249">
    <property type="entry name" value="Thioredoxin-like_sf"/>
</dbReference>
<sequence length="233" mass="26375">MIKKFIIAVFLAISLLLIGKASAQEAALDTNEKVNVYFFYGEGCPHCAKEKPFLKELEEDYPEIEVKYYEVWGNKENLDLMTDFAEKLDADVRGVPFTVIGEQYFIGWMDEGYTGRQIEDAVKSALGGTDSGLEDTQRDLGEKTDTPEGIDLPVFGKIETKNLSLPVITIIMGSLDGFNPCAMWTLIFLISVLLGLKDRKRMWLLGTIFIATSALVYFLFMAAWLNFMLWCDW</sequence>
<feature type="transmembrane region" description="Helical" evidence="1">
    <location>
        <begin position="177"/>
        <end position="196"/>
    </location>
</feature>
<dbReference type="InterPro" id="IPR013766">
    <property type="entry name" value="Thioredoxin_domain"/>
</dbReference>
<feature type="transmembrane region" description="Helical" evidence="1">
    <location>
        <begin position="203"/>
        <end position="225"/>
    </location>
</feature>
<name>A0A0G0K1X0_9BACT</name>
<evidence type="ECO:0000313" key="5">
    <source>
        <dbReference type="Proteomes" id="UP000034852"/>
    </source>
</evidence>
<keyword evidence="1" id="KW-1133">Transmembrane helix</keyword>
<dbReference type="EMBL" id="LBTH01000052">
    <property type="protein sequence ID" value="KKQ34626.1"/>
    <property type="molecule type" value="Genomic_DNA"/>
</dbReference>
<keyword evidence="2" id="KW-0732">Signal</keyword>
<reference evidence="4 5" key="1">
    <citation type="journal article" date="2015" name="Nature">
        <title>rRNA introns, odd ribosomes, and small enigmatic genomes across a large radiation of phyla.</title>
        <authorList>
            <person name="Brown C.T."/>
            <person name="Hug L.A."/>
            <person name="Thomas B.C."/>
            <person name="Sharon I."/>
            <person name="Castelle C.J."/>
            <person name="Singh A."/>
            <person name="Wilkins M.J."/>
            <person name="Williams K.H."/>
            <person name="Banfield J.F."/>
        </authorList>
    </citation>
    <scope>NUCLEOTIDE SEQUENCE [LARGE SCALE GENOMIC DNA]</scope>
</reference>
<evidence type="ECO:0000313" key="4">
    <source>
        <dbReference type="EMBL" id="KKQ34626.1"/>
    </source>
</evidence>
<keyword evidence="1" id="KW-0472">Membrane</keyword>
<dbReference type="PROSITE" id="PS51354">
    <property type="entry name" value="GLUTAREDOXIN_2"/>
    <property type="match status" value="1"/>
</dbReference>
<gene>
    <name evidence="4" type="ORF">US52_C0052G0008</name>
</gene>
<feature type="signal peptide" evidence="2">
    <location>
        <begin position="1"/>
        <end position="23"/>
    </location>
</feature>
<feature type="domain" description="Thioredoxin" evidence="3">
    <location>
        <begin position="16"/>
        <end position="127"/>
    </location>
</feature>
<keyword evidence="1" id="KW-0812">Transmembrane</keyword>
<evidence type="ECO:0000259" key="3">
    <source>
        <dbReference type="PROSITE" id="PS51352"/>
    </source>
</evidence>
<dbReference type="PATRIC" id="fig|1619087.5.peg.628"/>
<dbReference type="SUPFAM" id="SSF52833">
    <property type="entry name" value="Thioredoxin-like"/>
    <property type="match status" value="1"/>
</dbReference>
<dbReference type="PROSITE" id="PS51352">
    <property type="entry name" value="THIOREDOXIN_2"/>
    <property type="match status" value="1"/>
</dbReference>
<accession>A0A0G0K1X0</accession>